<comment type="caution">
    <text evidence="3">The sequence shown here is derived from an EMBL/GenBank/DDBJ whole genome shotgun (WGS) entry which is preliminary data.</text>
</comment>
<proteinExistence type="predicted"/>
<evidence type="ECO:0000313" key="4">
    <source>
        <dbReference type="Proteomes" id="UP000590225"/>
    </source>
</evidence>
<feature type="domain" description="DUF1023" evidence="2">
    <location>
        <begin position="342"/>
        <end position="508"/>
    </location>
</feature>
<dbReference type="RefSeq" id="WP_182516102.1">
    <property type="nucleotide sequence ID" value="NZ_JACGXP010000003.1"/>
</dbReference>
<dbReference type="AlphaFoldDB" id="A0AAW3T8U0"/>
<dbReference type="Proteomes" id="UP000590225">
    <property type="component" value="Unassembled WGS sequence"/>
</dbReference>
<name>A0AAW3T8U0_9MICO</name>
<accession>A0AAW3T8U0</accession>
<dbReference type="InterPro" id="IPR029058">
    <property type="entry name" value="AB_hydrolase_fold"/>
</dbReference>
<gene>
    <name evidence="3" type="ORF">FHW23_002072</name>
</gene>
<reference evidence="3 4" key="1">
    <citation type="submission" date="2020-07" db="EMBL/GenBank/DDBJ databases">
        <title>Above-ground endophytic microbial communities from plants in different locations in the United States.</title>
        <authorList>
            <person name="Frank C."/>
        </authorList>
    </citation>
    <scope>NUCLEOTIDE SEQUENCE [LARGE SCALE GENOMIC DNA]</scope>
    <source>
        <strain evidence="3 4">WPL5_2</strain>
    </source>
</reference>
<dbReference type="EMBL" id="JACGXP010000003">
    <property type="protein sequence ID" value="MBA8990807.1"/>
    <property type="molecule type" value="Genomic_DNA"/>
</dbReference>
<feature type="compositionally biased region" description="Basic and acidic residues" evidence="1">
    <location>
        <begin position="583"/>
        <end position="594"/>
    </location>
</feature>
<dbReference type="InterPro" id="IPR010427">
    <property type="entry name" value="DUF1023"/>
</dbReference>
<evidence type="ECO:0000256" key="1">
    <source>
        <dbReference type="SAM" id="MobiDB-lite"/>
    </source>
</evidence>
<dbReference type="Gene3D" id="3.40.50.1820">
    <property type="entry name" value="alpha/beta hydrolase"/>
    <property type="match status" value="1"/>
</dbReference>
<organism evidence="3 4">
    <name type="scientific">Curtobacterium pusillum</name>
    <dbReference type="NCBI Taxonomy" id="69373"/>
    <lineage>
        <taxon>Bacteria</taxon>
        <taxon>Bacillati</taxon>
        <taxon>Actinomycetota</taxon>
        <taxon>Actinomycetes</taxon>
        <taxon>Micrococcales</taxon>
        <taxon>Microbacteriaceae</taxon>
        <taxon>Curtobacterium</taxon>
    </lineage>
</organism>
<sequence>MSSALPRAVSAADVPDIDADAEGLDTAASTIRSSGRRISLVADQIAWNWSSAIPSALVSSGAVEGLYSAMTPPSVAAASLASDTDGAAAALSGFAEAVQTLRSRRDRIIEDVATFHSDALSAQNRADGDAEDGAAPAWDDDHRLAAKNSALAERIDALRRDWRTARQDCSDALGKLRNSDTKDALFPGRAPLSPTQYGYDFPGAASAFDRRISARQIDLLERLSTMSGDELDRWRAGHPAQYQGFIDLPPDPKAVDRWWRSLGDDPNALTAAQVALATGLPVLIGNLQGTFYSARDLANRTYVQEYRPSGKDTDLDKTIEKIKQQIALADGTGTVLQITTLDPRGVPRVAFSMGNLDTADNVTYLVPGIKSWTAGDDAVPQWMNSASALLNEQDRKDLHHTHAVVAWIGYDAPSVVTEPQRAQADKGGAYLAGEFDGLRATRGDDPTLNLVGHSYGTTVASVALQRTHVDRFVTLASAGLAADERSDLGVPEGEMYSTEARGDYIADIGRSWWSGSEHRTKPTAGFGTKLFDVSQDGDLAGSHSHDSNPGTLQDDGSWDSAGDGYLSPGSHSLDSVAQITTGRGDEIERTDYDG</sequence>
<dbReference type="SUPFAM" id="SSF53474">
    <property type="entry name" value="alpha/beta-Hydrolases"/>
    <property type="match status" value="1"/>
</dbReference>
<feature type="compositionally biased region" description="Polar residues" evidence="1">
    <location>
        <begin position="569"/>
        <end position="581"/>
    </location>
</feature>
<protein>
    <recommendedName>
        <fullName evidence="2">DUF1023 domain-containing protein</fullName>
    </recommendedName>
</protein>
<feature type="region of interest" description="Disordered" evidence="1">
    <location>
        <begin position="537"/>
        <end position="594"/>
    </location>
</feature>
<evidence type="ECO:0000313" key="3">
    <source>
        <dbReference type="EMBL" id="MBA8990807.1"/>
    </source>
</evidence>
<evidence type="ECO:0000259" key="2">
    <source>
        <dbReference type="Pfam" id="PF06259"/>
    </source>
</evidence>
<dbReference type="Pfam" id="PF06259">
    <property type="entry name" value="Abhydrolase_8"/>
    <property type="match status" value="1"/>
</dbReference>